<dbReference type="STRING" id="120956.SAMN05421791_10239"/>
<dbReference type="GO" id="GO:0030313">
    <property type="term" value="C:cell envelope"/>
    <property type="evidence" value="ECO:0007669"/>
    <property type="project" value="UniProtKB-SubCell"/>
</dbReference>
<dbReference type="NCBIfam" id="NF007936">
    <property type="entry name" value="PRK10653.1"/>
    <property type="match status" value="1"/>
</dbReference>
<dbReference type="InterPro" id="IPR025997">
    <property type="entry name" value="SBP_2_dom"/>
</dbReference>
<gene>
    <name evidence="6" type="ORF">SAMN05421791_10239</name>
</gene>
<dbReference type="PANTHER" id="PTHR46847">
    <property type="entry name" value="D-ALLOSE-BINDING PERIPLASMIC PROTEIN-RELATED"/>
    <property type="match status" value="1"/>
</dbReference>
<dbReference type="PANTHER" id="PTHR46847:SF1">
    <property type="entry name" value="D-ALLOSE-BINDING PERIPLASMIC PROTEIN-RELATED"/>
    <property type="match status" value="1"/>
</dbReference>
<accession>A0A1G7QBR9</accession>
<evidence type="ECO:0000256" key="4">
    <source>
        <dbReference type="SAM" id="SignalP"/>
    </source>
</evidence>
<dbReference type="GO" id="GO:0030246">
    <property type="term" value="F:carbohydrate binding"/>
    <property type="evidence" value="ECO:0007669"/>
    <property type="project" value="UniProtKB-ARBA"/>
</dbReference>
<evidence type="ECO:0000256" key="3">
    <source>
        <dbReference type="ARBA" id="ARBA00022729"/>
    </source>
</evidence>
<dbReference type="OrthoDB" id="9814427at2"/>
<dbReference type="InterPro" id="IPR028082">
    <property type="entry name" value="Peripla_BP_I"/>
</dbReference>
<feature type="signal peptide" evidence="4">
    <location>
        <begin position="1"/>
        <end position="25"/>
    </location>
</feature>
<keyword evidence="7" id="KW-1185">Reference proteome</keyword>
<comment type="similarity">
    <text evidence="2">Belongs to the bacterial solute-binding protein 2 family.</text>
</comment>
<organism evidence="6 7">
    <name type="scientific">Facklamia miroungae</name>
    <dbReference type="NCBI Taxonomy" id="120956"/>
    <lineage>
        <taxon>Bacteria</taxon>
        <taxon>Bacillati</taxon>
        <taxon>Bacillota</taxon>
        <taxon>Bacilli</taxon>
        <taxon>Lactobacillales</taxon>
        <taxon>Aerococcaceae</taxon>
        <taxon>Facklamia</taxon>
    </lineage>
</organism>
<dbReference type="EMBL" id="FNCK01000002">
    <property type="protein sequence ID" value="SDF95898.1"/>
    <property type="molecule type" value="Genomic_DNA"/>
</dbReference>
<evidence type="ECO:0000256" key="2">
    <source>
        <dbReference type="ARBA" id="ARBA00007639"/>
    </source>
</evidence>
<feature type="chain" id="PRO_5038596324" evidence="4">
    <location>
        <begin position="26"/>
        <end position="308"/>
    </location>
</feature>
<evidence type="ECO:0000313" key="6">
    <source>
        <dbReference type="EMBL" id="SDF95898.1"/>
    </source>
</evidence>
<sequence>MKNIKKIVIALFAIFPLVLSNLSIAPGVLAKEDYTIGLALSTTNNPFFVDLQKGVEEAAKEMGATVQVVDAQDDATTQLNGLDDLMTQGVDILLINPVDSDAIVPAIKNANEADIPVITIDRNAADGEVVSLVASNNVEGGKMAAEFIIEKVGEGSKVIQLEGVPGASATNERGEGFEEGAKDKLDIIASQSANFNRSEGLTVMENLLQAHPDVKAVFAQNDEMALGAIEAIKAAGLEEDVLVVGFDGNDDGLEAVKEGELAATIAQQPKEMGRLAVEAAINHLNEKEVEESIASPLELVTKDTLEEK</sequence>
<dbReference type="SUPFAM" id="SSF53822">
    <property type="entry name" value="Periplasmic binding protein-like I"/>
    <property type="match status" value="1"/>
</dbReference>
<evidence type="ECO:0000256" key="1">
    <source>
        <dbReference type="ARBA" id="ARBA00004196"/>
    </source>
</evidence>
<feature type="domain" description="Periplasmic binding protein" evidence="5">
    <location>
        <begin position="36"/>
        <end position="287"/>
    </location>
</feature>
<dbReference type="CDD" id="cd06323">
    <property type="entry name" value="PBP1_ribose_binding"/>
    <property type="match status" value="1"/>
</dbReference>
<evidence type="ECO:0000313" key="7">
    <source>
        <dbReference type="Proteomes" id="UP000199708"/>
    </source>
</evidence>
<dbReference type="RefSeq" id="WP_090289136.1">
    <property type="nucleotide sequence ID" value="NZ_FNCK01000002.1"/>
</dbReference>
<proteinExistence type="inferred from homology"/>
<evidence type="ECO:0000259" key="5">
    <source>
        <dbReference type="Pfam" id="PF13407"/>
    </source>
</evidence>
<comment type="subcellular location">
    <subcellularLocation>
        <location evidence="1">Cell envelope</location>
    </subcellularLocation>
</comment>
<protein>
    <submittedName>
        <fullName evidence="6">Ribose transport system substrate-binding protein</fullName>
    </submittedName>
</protein>
<reference evidence="6 7" key="1">
    <citation type="submission" date="2016-10" db="EMBL/GenBank/DDBJ databases">
        <authorList>
            <person name="de Groot N.N."/>
        </authorList>
    </citation>
    <scope>NUCLEOTIDE SEQUENCE [LARGE SCALE GENOMIC DNA]</scope>
    <source>
        <strain evidence="6 7">ATCC BAA-466</strain>
    </source>
</reference>
<dbReference type="Pfam" id="PF13407">
    <property type="entry name" value="Peripla_BP_4"/>
    <property type="match status" value="1"/>
</dbReference>
<dbReference type="Gene3D" id="3.40.50.2300">
    <property type="match status" value="2"/>
</dbReference>
<dbReference type="Proteomes" id="UP000199708">
    <property type="component" value="Unassembled WGS sequence"/>
</dbReference>
<dbReference type="AlphaFoldDB" id="A0A1G7QBR9"/>
<keyword evidence="3 4" id="KW-0732">Signal</keyword>
<name>A0A1G7QBR9_9LACT</name>